<dbReference type="AlphaFoldDB" id="A0A421BP06"/>
<reference evidence="2 3" key="1">
    <citation type="submission" date="2018-10" db="EMBL/GenBank/DDBJ databases">
        <title>Rhodobacter sp . BO-81.</title>
        <authorList>
            <person name="Im W.T."/>
        </authorList>
    </citation>
    <scope>NUCLEOTIDE SEQUENCE [LARGE SCALE GENOMIC DNA]</scope>
    <source>
        <strain evidence="2 3">BO-81</strain>
    </source>
</reference>
<sequence>MAARVTPAFRPSSMSTKQPFLKPKNPRLLVIGGSGRLGPLLRQAWSPAFAAAAEPAPENIVWQARRESAFAGQGGPSVVFDPMRDPEAFAAAARACDVIVNLAGVTAGTPEALALNTTLARAALDAADAAGGRPVLLASSAAVYGAGHAGICRETDAPAPLAPYGAAKAAMEEALAGRAGAIWLRIGNVAGADALLGRAAPEGGRVLDILPDGQGPRRSFIGPQALAAALARLVRLAAAGADLPSVLNLSLAGALPMDALLAAAGETWVPRPAPAGVIAQVELDVTRAVDLGLVPETPARAAAVVADLRALQETRA</sequence>
<feature type="domain" description="NAD-dependent epimerase/dehydratase" evidence="1">
    <location>
        <begin position="29"/>
        <end position="193"/>
    </location>
</feature>
<dbReference type="Proteomes" id="UP000279673">
    <property type="component" value="Unassembled WGS sequence"/>
</dbReference>
<dbReference type="InterPro" id="IPR036291">
    <property type="entry name" value="NAD(P)-bd_dom_sf"/>
</dbReference>
<keyword evidence="3" id="KW-1185">Reference proteome</keyword>
<accession>A0A421BP06</accession>
<gene>
    <name evidence="2" type="ORF">DYS74_10835</name>
</gene>
<dbReference type="Gene3D" id="3.40.50.720">
    <property type="entry name" value="NAD(P)-binding Rossmann-like Domain"/>
    <property type="match status" value="1"/>
</dbReference>
<evidence type="ECO:0000313" key="3">
    <source>
        <dbReference type="Proteomes" id="UP000279673"/>
    </source>
</evidence>
<dbReference type="Pfam" id="PF01370">
    <property type="entry name" value="Epimerase"/>
    <property type="match status" value="1"/>
</dbReference>
<dbReference type="SUPFAM" id="SSF51735">
    <property type="entry name" value="NAD(P)-binding Rossmann-fold domains"/>
    <property type="match status" value="1"/>
</dbReference>
<evidence type="ECO:0000313" key="2">
    <source>
        <dbReference type="EMBL" id="RLL64813.1"/>
    </source>
</evidence>
<dbReference type="EMBL" id="RCHI01000008">
    <property type="protein sequence ID" value="RLL64813.1"/>
    <property type="molecule type" value="Genomic_DNA"/>
</dbReference>
<organism evidence="2 3">
    <name type="scientific">Paenirhodobacter hankyongi</name>
    <dbReference type="NCBI Taxonomy" id="2294033"/>
    <lineage>
        <taxon>Bacteria</taxon>
        <taxon>Pseudomonadati</taxon>
        <taxon>Pseudomonadota</taxon>
        <taxon>Alphaproteobacteria</taxon>
        <taxon>Rhodobacterales</taxon>
        <taxon>Rhodobacter group</taxon>
        <taxon>Paenirhodobacter</taxon>
    </lineage>
</organism>
<protein>
    <submittedName>
        <fullName evidence="2">NAD-dependent epimerase/dehydratase family protein</fullName>
    </submittedName>
</protein>
<dbReference type="InterPro" id="IPR001509">
    <property type="entry name" value="Epimerase_deHydtase"/>
</dbReference>
<evidence type="ECO:0000259" key="1">
    <source>
        <dbReference type="Pfam" id="PF01370"/>
    </source>
</evidence>
<name>A0A421BP06_9RHOB</name>
<proteinExistence type="predicted"/>
<comment type="caution">
    <text evidence="2">The sequence shown here is derived from an EMBL/GenBank/DDBJ whole genome shotgun (WGS) entry which is preliminary data.</text>
</comment>